<dbReference type="Gene3D" id="3.20.20.370">
    <property type="entry name" value="Glycoside hydrolase/deacetylase"/>
    <property type="match status" value="1"/>
</dbReference>
<evidence type="ECO:0000313" key="2">
    <source>
        <dbReference type="Proteomes" id="UP001238163"/>
    </source>
</evidence>
<reference evidence="1" key="1">
    <citation type="submission" date="2023-07" db="EMBL/GenBank/DDBJ databases">
        <title>Genomic Encyclopedia of Type Strains, Phase IV (KMG-IV): sequencing the most valuable type-strain genomes for metagenomic binning, comparative biology and taxonomic classification.</title>
        <authorList>
            <person name="Goeker M."/>
        </authorList>
    </citation>
    <scope>NUCLEOTIDE SEQUENCE</scope>
    <source>
        <strain evidence="1">DSM 24202</strain>
    </source>
</reference>
<accession>A0AAE3VGT8</accession>
<protein>
    <submittedName>
        <fullName evidence="1">Uncharacterized protein</fullName>
    </submittedName>
</protein>
<dbReference type="Proteomes" id="UP001238163">
    <property type="component" value="Unassembled WGS sequence"/>
</dbReference>
<dbReference type="InterPro" id="IPR018763">
    <property type="entry name" value="DUF2334"/>
</dbReference>
<proteinExistence type="predicted"/>
<dbReference type="InterPro" id="IPR011330">
    <property type="entry name" value="Glyco_hydro/deAcase_b/a-brl"/>
</dbReference>
<evidence type="ECO:0000313" key="1">
    <source>
        <dbReference type="EMBL" id="MDQ0290146.1"/>
    </source>
</evidence>
<dbReference type="Pfam" id="PF10096">
    <property type="entry name" value="DUF2334"/>
    <property type="match status" value="1"/>
</dbReference>
<dbReference type="SUPFAM" id="SSF88713">
    <property type="entry name" value="Glycoside hydrolase/deacetylase"/>
    <property type="match status" value="1"/>
</dbReference>
<dbReference type="GO" id="GO:0005975">
    <property type="term" value="P:carbohydrate metabolic process"/>
    <property type="evidence" value="ECO:0007669"/>
    <property type="project" value="InterPro"/>
</dbReference>
<dbReference type="RefSeq" id="WP_307261564.1">
    <property type="nucleotide sequence ID" value="NZ_JAUSVL010000001.1"/>
</dbReference>
<dbReference type="AlphaFoldDB" id="A0AAE3VGT8"/>
<organism evidence="1 2">
    <name type="scientific">Oligosphaera ethanolica</name>
    <dbReference type="NCBI Taxonomy" id="760260"/>
    <lineage>
        <taxon>Bacteria</taxon>
        <taxon>Pseudomonadati</taxon>
        <taxon>Lentisphaerota</taxon>
        <taxon>Oligosphaeria</taxon>
        <taxon>Oligosphaerales</taxon>
        <taxon>Oligosphaeraceae</taxon>
        <taxon>Oligosphaera</taxon>
    </lineage>
</organism>
<sequence>MARRKMLLIRDDDVNFFTAPARLEELYSFLFQAGIPVNFAVIPAINAAATTESPDFGPGSYEPFLPPAVAGNDCEYSLVDNQELCSFFQAHRGTSELLMHGCDHKAVAGRYEFDSGDEAAVKAKIARGRAIMAAAFACSPQTFVAPQDQYSPVALRCLREDFALFSLGWIDRHKLPWRTLPAYLWKKARKRNYLWSGRLLLTEHPGCIFSRFRDTAVECERLRRYIASHDFSIIVVHHWEFYQADGTLDSARYGLFTDLMVELSRQHDFVTFSALRASFA</sequence>
<name>A0AAE3VGT8_9BACT</name>
<gene>
    <name evidence="1" type="ORF">J3R75_002253</name>
</gene>
<keyword evidence="2" id="KW-1185">Reference proteome</keyword>
<comment type="caution">
    <text evidence="1">The sequence shown here is derived from an EMBL/GenBank/DDBJ whole genome shotgun (WGS) entry which is preliminary data.</text>
</comment>
<dbReference type="EMBL" id="JAUSVL010000001">
    <property type="protein sequence ID" value="MDQ0290146.1"/>
    <property type="molecule type" value="Genomic_DNA"/>
</dbReference>